<reference evidence="1 2" key="1">
    <citation type="journal article" date="2016" name="Nat. Commun.">
        <title>Ectomycorrhizal ecology is imprinted in the genome of the dominant symbiotic fungus Cenococcum geophilum.</title>
        <authorList>
            <consortium name="DOE Joint Genome Institute"/>
            <person name="Peter M."/>
            <person name="Kohler A."/>
            <person name="Ohm R.A."/>
            <person name="Kuo A."/>
            <person name="Krutzmann J."/>
            <person name="Morin E."/>
            <person name="Arend M."/>
            <person name="Barry K.W."/>
            <person name="Binder M."/>
            <person name="Choi C."/>
            <person name="Clum A."/>
            <person name="Copeland A."/>
            <person name="Grisel N."/>
            <person name="Haridas S."/>
            <person name="Kipfer T."/>
            <person name="LaButti K."/>
            <person name="Lindquist E."/>
            <person name="Lipzen A."/>
            <person name="Maire R."/>
            <person name="Meier B."/>
            <person name="Mihaltcheva S."/>
            <person name="Molinier V."/>
            <person name="Murat C."/>
            <person name="Poggeler S."/>
            <person name="Quandt C.A."/>
            <person name="Sperisen C."/>
            <person name="Tritt A."/>
            <person name="Tisserant E."/>
            <person name="Crous P.W."/>
            <person name="Henrissat B."/>
            <person name="Nehls U."/>
            <person name="Egli S."/>
            <person name="Spatafora J.W."/>
            <person name="Grigoriev I.V."/>
            <person name="Martin F.M."/>
        </authorList>
    </citation>
    <scope>NUCLEOTIDE SEQUENCE [LARGE SCALE GENOMIC DNA]</scope>
    <source>
        <strain evidence="1 2">CBS 207.34</strain>
    </source>
</reference>
<dbReference type="AlphaFoldDB" id="A0A8E2JM34"/>
<dbReference type="Gene3D" id="1.20.120.1630">
    <property type="match status" value="1"/>
</dbReference>
<sequence>MTDSDKHKKADLIKRGQKFPTPLGTAIFVGLRALDPFLQYSILAHGVGASALRKVGLTTLPSGLPTQTGITLIDELQLSPYRLIILGMAVGSAIKQNIWVTAISGEPMPIPAAIAVSVFNTVFNSINSYLFICTQTSASISGNARFPQVPLLVGGTIYTVGILTELISEIQRVRFKKDPRNAGKPYTGGLWSLARHINYGAYTVWRTGYAIASGGWAWGLVTGTFFFYDFVTRGVPVLDEYCAKRYGKDWSDFKVKVPYKLIPGIY</sequence>
<dbReference type="GO" id="GO:0016020">
    <property type="term" value="C:membrane"/>
    <property type="evidence" value="ECO:0007669"/>
    <property type="project" value="TreeGrafter"/>
</dbReference>
<dbReference type="Pfam" id="PF06966">
    <property type="entry name" value="DUF1295"/>
    <property type="match status" value="1"/>
</dbReference>
<protein>
    <recommendedName>
        <fullName evidence="3">Steroid 5-alpha reductase C-terminal domain-containing protein</fullName>
    </recommendedName>
</protein>
<proteinExistence type="predicted"/>
<dbReference type="PANTHER" id="PTHR32251:SF15">
    <property type="entry name" value="3-OXO-5-ALPHA-STEROID 4-DEHYDROGENASE (DUF1295)"/>
    <property type="match status" value="1"/>
</dbReference>
<evidence type="ECO:0008006" key="3">
    <source>
        <dbReference type="Google" id="ProtNLM"/>
    </source>
</evidence>
<dbReference type="PANTHER" id="PTHR32251">
    <property type="entry name" value="3-OXO-5-ALPHA-STEROID 4-DEHYDROGENASE"/>
    <property type="match status" value="1"/>
</dbReference>
<keyword evidence="2" id="KW-1185">Reference proteome</keyword>
<gene>
    <name evidence="1" type="ORF">AOQ84DRAFT_190463</name>
</gene>
<accession>A0A8E2JM34</accession>
<name>A0A8E2JM34_9PEZI</name>
<dbReference type="OrthoDB" id="67965at2759"/>
<evidence type="ECO:0000313" key="1">
    <source>
        <dbReference type="EMBL" id="OCL02234.1"/>
    </source>
</evidence>
<dbReference type="Proteomes" id="UP000250140">
    <property type="component" value="Unassembled WGS sequence"/>
</dbReference>
<dbReference type="InterPro" id="IPR010721">
    <property type="entry name" value="UstE-like"/>
</dbReference>
<dbReference type="EMBL" id="KV750981">
    <property type="protein sequence ID" value="OCL02234.1"/>
    <property type="molecule type" value="Genomic_DNA"/>
</dbReference>
<evidence type="ECO:0000313" key="2">
    <source>
        <dbReference type="Proteomes" id="UP000250140"/>
    </source>
</evidence>
<organism evidence="1 2">
    <name type="scientific">Glonium stellatum</name>
    <dbReference type="NCBI Taxonomy" id="574774"/>
    <lineage>
        <taxon>Eukaryota</taxon>
        <taxon>Fungi</taxon>
        <taxon>Dikarya</taxon>
        <taxon>Ascomycota</taxon>
        <taxon>Pezizomycotina</taxon>
        <taxon>Dothideomycetes</taxon>
        <taxon>Pleosporomycetidae</taxon>
        <taxon>Gloniales</taxon>
        <taxon>Gloniaceae</taxon>
        <taxon>Glonium</taxon>
    </lineage>
</organism>